<proteinExistence type="predicted"/>
<reference evidence="1" key="2">
    <citation type="submission" date="2025-03" db="EMBL/GenBank/DDBJ databases">
        <authorList>
            <consortium name="ELIXIR-Norway"/>
            <consortium name="Elixir Norway"/>
        </authorList>
    </citation>
    <scope>NUCLEOTIDE SEQUENCE</scope>
</reference>
<name>A0AC59Y923_RANTA</name>
<dbReference type="EMBL" id="OX596095">
    <property type="protein sequence ID" value="CAM9494824.1"/>
    <property type="molecule type" value="Genomic_DNA"/>
</dbReference>
<protein>
    <submittedName>
        <fullName evidence="1">Uncharacterized protein</fullName>
    </submittedName>
</protein>
<dbReference type="Proteomes" id="UP001162501">
    <property type="component" value="Chromosome 11"/>
</dbReference>
<reference evidence="1" key="1">
    <citation type="submission" date="2023-05" db="EMBL/GenBank/DDBJ databases">
        <authorList>
            <consortium name="ELIXIR-Norway"/>
        </authorList>
    </citation>
    <scope>NUCLEOTIDE SEQUENCE</scope>
</reference>
<organism evidence="1 2">
    <name type="scientific">Rangifer tarandus platyrhynchus</name>
    <name type="common">Svalbard reindeer</name>
    <dbReference type="NCBI Taxonomy" id="3082113"/>
    <lineage>
        <taxon>Eukaryota</taxon>
        <taxon>Metazoa</taxon>
        <taxon>Chordata</taxon>
        <taxon>Craniata</taxon>
        <taxon>Vertebrata</taxon>
        <taxon>Euteleostomi</taxon>
        <taxon>Mammalia</taxon>
        <taxon>Eutheria</taxon>
        <taxon>Laurasiatheria</taxon>
        <taxon>Artiodactyla</taxon>
        <taxon>Ruminantia</taxon>
        <taxon>Pecora</taxon>
        <taxon>Cervidae</taxon>
        <taxon>Odocoileinae</taxon>
        <taxon>Rangifer</taxon>
    </lineage>
</organism>
<sequence>MVRGRLCGRTAGRVLRALAQQWCRLVKVIGLRVRQTWGTSVYQCCPWLYLPTPHSPGVHERLSGLENGHWVSTGFVNLMVSVIQLIQNSEEKARK</sequence>
<evidence type="ECO:0000313" key="2">
    <source>
        <dbReference type="Proteomes" id="UP001162501"/>
    </source>
</evidence>
<gene>
    <name evidence="1" type="ORF">MRATA1EN22A_LOCUS3313</name>
</gene>
<accession>A0AC59Y923</accession>
<evidence type="ECO:0000313" key="1">
    <source>
        <dbReference type="EMBL" id="CAM9494824.1"/>
    </source>
</evidence>